<dbReference type="InterPro" id="IPR043993">
    <property type="entry name" value="T4SS_pilin"/>
</dbReference>
<keyword evidence="1" id="KW-0812">Transmembrane</keyword>
<organism evidence="2 3">
    <name type="scientific">Candidatus Buchananbacteria bacterium RBG_13_39_9</name>
    <dbReference type="NCBI Taxonomy" id="1797531"/>
    <lineage>
        <taxon>Bacteria</taxon>
        <taxon>Candidatus Buchananiibacteriota</taxon>
    </lineage>
</organism>
<dbReference type="Proteomes" id="UP000176260">
    <property type="component" value="Unassembled WGS sequence"/>
</dbReference>
<sequence>MKRVYKYLITLNLFLLPQIVWAQSDNIRDGLIVIKLPLGLPDVNLQTFVFSLINQAIGLIGIIFTVLVIYAGLLWMFSMGDEEKTKKARGAIISGIIGLLIIFTAYSSSSFIINSILNAT</sequence>
<dbReference type="AlphaFoldDB" id="A0A1G1XSE4"/>
<dbReference type="EMBL" id="MHIA01000002">
    <property type="protein sequence ID" value="OGY42999.1"/>
    <property type="molecule type" value="Genomic_DNA"/>
</dbReference>
<feature type="transmembrane region" description="Helical" evidence="1">
    <location>
        <begin position="90"/>
        <end position="113"/>
    </location>
</feature>
<accession>A0A1G1XSE4</accession>
<proteinExistence type="predicted"/>
<dbReference type="Pfam" id="PF18895">
    <property type="entry name" value="T4SS_pilin"/>
    <property type="match status" value="1"/>
</dbReference>
<feature type="transmembrane region" description="Helical" evidence="1">
    <location>
        <begin position="56"/>
        <end position="78"/>
    </location>
</feature>
<evidence type="ECO:0000313" key="3">
    <source>
        <dbReference type="Proteomes" id="UP000176260"/>
    </source>
</evidence>
<name>A0A1G1XSE4_9BACT</name>
<gene>
    <name evidence="2" type="ORF">A2Y67_03365</name>
</gene>
<comment type="caution">
    <text evidence="2">The sequence shown here is derived from an EMBL/GenBank/DDBJ whole genome shotgun (WGS) entry which is preliminary data.</text>
</comment>
<evidence type="ECO:0000256" key="1">
    <source>
        <dbReference type="SAM" id="Phobius"/>
    </source>
</evidence>
<evidence type="ECO:0000313" key="2">
    <source>
        <dbReference type="EMBL" id="OGY42999.1"/>
    </source>
</evidence>
<reference evidence="2 3" key="1">
    <citation type="journal article" date="2016" name="Nat. Commun.">
        <title>Thousands of microbial genomes shed light on interconnected biogeochemical processes in an aquifer system.</title>
        <authorList>
            <person name="Anantharaman K."/>
            <person name="Brown C.T."/>
            <person name="Hug L.A."/>
            <person name="Sharon I."/>
            <person name="Castelle C.J."/>
            <person name="Probst A.J."/>
            <person name="Thomas B.C."/>
            <person name="Singh A."/>
            <person name="Wilkins M.J."/>
            <person name="Karaoz U."/>
            <person name="Brodie E.L."/>
            <person name="Williams K.H."/>
            <person name="Hubbard S.S."/>
            <person name="Banfield J.F."/>
        </authorList>
    </citation>
    <scope>NUCLEOTIDE SEQUENCE [LARGE SCALE GENOMIC DNA]</scope>
</reference>
<evidence type="ECO:0008006" key="4">
    <source>
        <dbReference type="Google" id="ProtNLM"/>
    </source>
</evidence>
<keyword evidence="1" id="KW-0472">Membrane</keyword>
<protein>
    <recommendedName>
        <fullName evidence="4">TrbC/VIRB2 family protein</fullName>
    </recommendedName>
</protein>
<keyword evidence="1" id="KW-1133">Transmembrane helix</keyword>